<sequence length="37" mass="3967">MTAAAVVEGGEEQGVEVEGLHQEPEEVSHDTVVTEHH</sequence>
<gene>
    <name evidence="2" type="ORF">IYQ_23867</name>
</gene>
<evidence type="ECO:0000313" key="3">
    <source>
        <dbReference type="Proteomes" id="UP000006428"/>
    </source>
</evidence>
<evidence type="ECO:0000313" key="2">
    <source>
        <dbReference type="EMBL" id="EHI50032.1"/>
    </source>
</evidence>
<proteinExistence type="predicted"/>
<feature type="region of interest" description="Disordered" evidence="1">
    <location>
        <begin position="1"/>
        <end position="37"/>
    </location>
</feature>
<accession>A0ABN0DSY1</accession>
<evidence type="ECO:0000256" key="1">
    <source>
        <dbReference type="SAM" id="MobiDB-lite"/>
    </source>
</evidence>
<feature type="compositionally biased region" description="Basic and acidic residues" evidence="1">
    <location>
        <begin position="18"/>
        <end position="37"/>
    </location>
</feature>
<organism evidence="2 3">
    <name type="scientific">Aeromonas salmonicida subsp. salmonicida 01-B526</name>
    <dbReference type="NCBI Taxonomy" id="1076135"/>
    <lineage>
        <taxon>Bacteria</taxon>
        <taxon>Pseudomonadati</taxon>
        <taxon>Pseudomonadota</taxon>
        <taxon>Gammaproteobacteria</taxon>
        <taxon>Aeromonadales</taxon>
        <taxon>Aeromonadaceae</taxon>
        <taxon>Aeromonas</taxon>
    </lineage>
</organism>
<comment type="caution">
    <text evidence="2">The sequence shown here is derived from an EMBL/GenBank/DDBJ whole genome shotgun (WGS) entry which is preliminary data.</text>
</comment>
<dbReference type="Proteomes" id="UP000006428">
    <property type="component" value="Unassembled WGS sequence"/>
</dbReference>
<dbReference type="EMBL" id="AGVO01000276">
    <property type="protein sequence ID" value="EHI50032.1"/>
    <property type="molecule type" value="Genomic_DNA"/>
</dbReference>
<name>A0ABN0DSY1_AERSS</name>
<reference evidence="2 3" key="1">
    <citation type="journal article" date="2012" name="Front. Microbiol.">
        <title>Draft Genome Sequence of the Virulent Strain 01-B526 of the Fish Pathogen Aeromonas salmonicida.</title>
        <authorList>
            <person name="Charette S.J."/>
            <person name="Brochu F."/>
            <person name="Boyle B."/>
            <person name="Filion G."/>
            <person name="Tanaka K.H."/>
            <person name="Derome N."/>
        </authorList>
    </citation>
    <scope>NUCLEOTIDE SEQUENCE [LARGE SCALE GENOMIC DNA]</scope>
    <source>
        <strain evidence="2 3">01-B526</strain>
    </source>
</reference>
<protein>
    <submittedName>
        <fullName evidence="2">Uncharacterized protein</fullName>
    </submittedName>
</protein>
<keyword evidence="3" id="KW-1185">Reference proteome</keyword>